<protein>
    <recommendedName>
        <fullName evidence="4">YfhE family protein</fullName>
    </recommendedName>
</protein>
<name>A0ABS5LII9_9BACI</name>
<gene>
    <name evidence="2" type="ORF">J9317_16915</name>
</gene>
<proteinExistence type="predicted"/>
<dbReference type="InterPro" id="IPR058676">
    <property type="entry name" value="YuzK"/>
</dbReference>
<dbReference type="RefSeq" id="WP_211560694.1">
    <property type="nucleotide sequence ID" value="NZ_JAGVRK010000001.1"/>
</dbReference>
<dbReference type="Proteomes" id="UP000682403">
    <property type="component" value="Unassembled WGS sequence"/>
</dbReference>
<evidence type="ECO:0000256" key="1">
    <source>
        <dbReference type="SAM" id="MobiDB-lite"/>
    </source>
</evidence>
<feature type="compositionally biased region" description="Basic and acidic residues" evidence="1">
    <location>
        <begin position="16"/>
        <end position="38"/>
    </location>
</feature>
<keyword evidence="3" id="KW-1185">Reference proteome</keyword>
<reference evidence="2 3" key="1">
    <citation type="submission" date="2021-04" db="EMBL/GenBank/DDBJ databases">
        <title>Metabacillus sp. strain KIGAM252 whole genome sequence.</title>
        <authorList>
            <person name="Seo M.-J."/>
            <person name="Cho E.-S."/>
            <person name="Hwang C.Y."/>
            <person name="Yoon D.J."/>
        </authorList>
    </citation>
    <scope>NUCLEOTIDE SEQUENCE [LARGE SCALE GENOMIC DNA]</scope>
    <source>
        <strain evidence="2 3">KIGAM252</strain>
    </source>
</reference>
<accession>A0ABS5LII9</accession>
<sequence length="50" mass="6013">MEKAMQKSHGMSYAEYGRKLDNRLEVEEKREKSYRESMRMAAAHQRKAHQ</sequence>
<evidence type="ECO:0000313" key="3">
    <source>
        <dbReference type="Proteomes" id="UP000682403"/>
    </source>
</evidence>
<dbReference type="EMBL" id="JAGVRK010000001">
    <property type="protein sequence ID" value="MBS2970431.1"/>
    <property type="molecule type" value="Genomic_DNA"/>
</dbReference>
<evidence type="ECO:0008006" key="4">
    <source>
        <dbReference type="Google" id="ProtNLM"/>
    </source>
</evidence>
<organism evidence="2 3">
    <name type="scientific">Metabacillus flavus</name>
    <dbReference type="NCBI Taxonomy" id="2823519"/>
    <lineage>
        <taxon>Bacteria</taxon>
        <taxon>Bacillati</taxon>
        <taxon>Bacillota</taxon>
        <taxon>Bacilli</taxon>
        <taxon>Bacillales</taxon>
        <taxon>Bacillaceae</taxon>
        <taxon>Metabacillus</taxon>
    </lineage>
</organism>
<feature type="region of interest" description="Disordered" evidence="1">
    <location>
        <begin position="1"/>
        <end position="50"/>
    </location>
</feature>
<comment type="caution">
    <text evidence="2">The sequence shown here is derived from an EMBL/GenBank/DDBJ whole genome shotgun (WGS) entry which is preliminary data.</text>
</comment>
<dbReference type="Pfam" id="PF26149">
    <property type="entry name" value="YuzK"/>
    <property type="match status" value="1"/>
</dbReference>
<evidence type="ECO:0000313" key="2">
    <source>
        <dbReference type="EMBL" id="MBS2970431.1"/>
    </source>
</evidence>